<proteinExistence type="predicted"/>
<dbReference type="SUPFAM" id="SSF50630">
    <property type="entry name" value="Acid proteases"/>
    <property type="match status" value="1"/>
</dbReference>
<reference evidence="1 2" key="1">
    <citation type="journal article" date="2014" name="Nat. Genet.">
        <title>Genome sequence of the hot pepper provides insights into the evolution of pungency in Capsicum species.</title>
        <authorList>
            <person name="Kim S."/>
            <person name="Park M."/>
            <person name="Yeom S.I."/>
            <person name="Kim Y.M."/>
            <person name="Lee J.M."/>
            <person name="Lee H.A."/>
            <person name="Seo E."/>
            <person name="Choi J."/>
            <person name="Cheong K."/>
            <person name="Kim K.T."/>
            <person name="Jung K."/>
            <person name="Lee G.W."/>
            <person name="Oh S.K."/>
            <person name="Bae C."/>
            <person name="Kim S.B."/>
            <person name="Lee H.Y."/>
            <person name="Kim S.Y."/>
            <person name="Kim M.S."/>
            <person name="Kang B.C."/>
            <person name="Jo Y.D."/>
            <person name="Yang H.B."/>
            <person name="Jeong H.J."/>
            <person name="Kang W.H."/>
            <person name="Kwon J.K."/>
            <person name="Shin C."/>
            <person name="Lim J.Y."/>
            <person name="Park J.H."/>
            <person name="Huh J.H."/>
            <person name="Kim J.S."/>
            <person name="Kim B.D."/>
            <person name="Cohen O."/>
            <person name="Paran I."/>
            <person name="Suh M.C."/>
            <person name="Lee S.B."/>
            <person name="Kim Y.K."/>
            <person name="Shin Y."/>
            <person name="Noh S.J."/>
            <person name="Park J."/>
            <person name="Seo Y.S."/>
            <person name="Kwon S.Y."/>
            <person name="Kim H.A."/>
            <person name="Park J.M."/>
            <person name="Kim H.J."/>
            <person name="Choi S.B."/>
            <person name="Bosland P.W."/>
            <person name="Reeves G."/>
            <person name="Jo S.H."/>
            <person name="Lee B.W."/>
            <person name="Cho H.T."/>
            <person name="Choi H.S."/>
            <person name="Lee M.S."/>
            <person name="Yu Y."/>
            <person name="Do Choi Y."/>
            <person name="Park B.S."/>
            <person name="van Deynze A."/>
            <person name="Ashrafi H."/>
            <person name="Hill T."/>
            <person name="Kim W.T."/>
            <person name="Pai H.S."/>
            <person name="Ahn H.K."/>
            <person name="Yeam I."/>
            <person name="Giovannoni J.J."/>
            <person name="Rose J.K."/>
            <person name="Sorensen I."/>
            <person name="Lee S.J."/>
            <person name="Kim R.W."/>
            <person name="Choi I.Y."/>
            <person name="Choi B.S."/>
            <person name="Lim J.S."/>
            <person name="Lee Y.H."/>
            <person name="Choi D."/>
        </authorList>
    </citation>
    <scope>NUCLEOTIDE SEQUENCE [LARGE SCALE GENOMIC DNA]</scope>
    <source>
        <strain evidence="2">cv. CM334</strain>
    </source>
</reference>
<comment type="caution">
    <text evidence="1">The sequence shown here is derived from an EMBL/GenBank/DDBJ whole genome shotgun (WGS) entry which is preliminary data.</text>
</comment>
<dbReference type="AlphaFoldDB" id="A0A2G3AEW7"/>
<evidence type="ECO:0000313" key="1">
    <source>
        <dbReference type="EMBL" id="PHT92728.1"/>
    </source>
</evidence>
<dbReference type="Gene3D" id="2.40.70.10">
    <property type="entry name" value="Acid Proteases"/>
    <property type="match status" value="1"/>
</dbReference>
<evidence type="ECO:0000313" key="2">
    <source>
        <dbReference type="Proteomes" id="UP000222542"/>
    </source>
</evidence>
<accession>A0A2G3AEW7</accession>
<keyword evidence="2" id="KW-1185">Reference proteome</keyword>
<dbReference type="Pfam" id="PF13650">
    <property type="entry name" value="Asp_protease_2"/>
    <property type="match status" value="1"/>
</dbReference>
<protein>
    <submittedName>
        <fullName evidence="1">Uncharacterized protein</fullName>
    </submittedName>
</protein>
<reference evidence="1 2" key="2">
    <citation type="journal article" date="2017" name="Genome Biol.">
        <title>New reference genome sequences of hot pepper reveal the massive evolution of plant disease-resistance genes by retroduplication.</title>
        <authorList>
            <person name="Kim S."/>
            <person name="Park J."/>
            <person name="Yeom S.I."/>
            <person name="Kim Y.M."/>
            <person name="Seo E."/>
            <person name="Kim K.T."/>
            <person name="Kim M.S."/>
            <person name="Lee J.M."/>
            <person name="Cheong K."/>
            <person name="Shin H.S."/>
            <person name="Kim S.B."/>
            <person name="Han K."/>
            <person name="Lee J."/>
            <person name="Park M."/>
            <person name="Lee H.A."/>
            <person name="Lee H.Y."/>
            <person name="Lee Y."/>
            <person name="Oh S."/>
            <person name="Lee J.H."/>
            <person name="Choi E."/>
            <person name="Choi E."/>
            <person name="Lee S.E."/>
            <person name="Jeon J."/>
            <person name="Kim H."/>
            <person name="Choi G."/>
            <person name="Song H."/>
            <person name="Lee J."/>
            <person name="Lee S.C."/>
            <person name="Kwon J.K."/>
            <person name="Lee H.Y."/>
            <person name="Koo N."/>
            <person name="Hong Y."/>
            <person name="Kim R.W."/>
            <person name="Kang W.H."/>
            <person name="Huh J.H."/>
            <person name="Kang B.C."/>
            <person name="Yang T.J."/>
            <person name="Lee Y.H."/>
            <person name="Bennetzen J.L."/>
            <person name="Choi D."/>
        </authorList>
    </citation>
    <scope>NUCLEOTIDE SEQUENCE [LARGE SCALE GENOMIC DNA]</scope>
    <source>
        <strain evidence="2">cv. CM334</strain>
    </source>
</reference>
<dbReference type="InterPro" id="IPR021109">
    <property type="entry name" value="Peptidase_aspartic_dom_sf"/>
</dbReference>
<dbReference type="CDD" id="cd00303">
    <property type="entry name" value="retropepsin_like"/>
    <property type="match status" value="1"/>
</dbReference>
<dbReference type="Gramene" id="PHT92728">
    <property type="protein sequence ID" value="PHT92728"/>
    <property type="gene ID" value="T459_00610"/>
</dbReference>
<organism evidence="1 2">
    <name type="scientific">Capsicum annuum</name>
    <name type="common">Capsicum pepper</name>
    <dbReference type="NCBI Taxonomy" id="4072"/>
    <lineage>
        <taxon>Eukaryota</taxon>
        <taxon>Viridiplantae</taxon>
        <taxon>Streptophyta</taxon>
        <taxon>Embryophyta</taxon>
        <taxon>Tracheophyta</taxon>
        <taxon>Spermatophyta</taxon>
        <taxon>Magnoliopsida</taxon>
        <taxon>eudicotyledons</taxon>
        <taxon>Gunneridae</taxon>
        <taxon>Pentapetalae</taxon>
        <taxon>asterids</taxon>
        <taxon>lamiids</taxon>
        <taxon>Solanales</taxon>
        <taxon>Solanaceae</taxon>
        <taxon>Solanoideae</taxon>
        <taxon>Capsiceae</taxon>
        <taxon>Capsicum</taxon>
    </lineage>
</organism>
<gene>
    <name evidence="1" type="ORF">T459_00610</name>
</gene>
<sequence length="192" mass="21818">MSNPTFKKTIDVGENKNNHPNIVTGGRRLTSVEMNEKRAKGLCFFYDEKYTMGNVCKAKKQLYLIDVVEEEERVKEVELIQEQELQDATHEFMTISLQAYTGVTGYQTLRVTGYNEKRPLQVLIDTGNTHNFIDQEVAKKLGCKAEPITEQSVCVVDGRKVQTAYVCKNLQWLLQGTTFCHASNPIGADWHP</sequence>
<dbReference type="EMBL" id="AYRZ02000001">
    <property type="protein sequence ID" value="PHT92728.1"/>
    <property type="molecule type" value="Genomic_DNA"/>
</dbReference>
<dbReference type="Proteomes" id="UP000222542">
    <property type="component" value="Unassembled WGS sequence"/>
</dbReference>
<name>A0A2G3AEW7_CAPAN</name>